<keyword evidence="2" id="KW-0479">Metal-binding</keyword>
<dbReference type="EMBL" id="NBSK02000005">
    <property type="protein sequence ID" value="KAJ0206115.1"/>
    <property type="molecule type" value="Genomic_DNA"/>
</dbReference>
<evidence type="ECO:0000256" key="8">
    <source>
        <dbReference type="SAM" id="MobiDB-lite"/>
    </source>
</evidence>
<feature type="region of interest" description="Disordered" evidence="8">
    <location>
        <begin position="1"/>
        <end position="58"/>
    </location>
</feature>
<comment type="subcellular location">
    <subcellularLocation>
        <location evidence="1">Nucleus</location>
    </subcellularLocation>
</comment>
<dbReference type="GO" id="GO:0003723">
    <property type="term" value="F:RNA binding"/>
    <property type="evidence" value="ECO:0007669"/>
    <property type="project" value="UniProtKB-KW"/>
</dbReference>
<evidence type="ECO:0000256" key="5">
    <source>
        <dbReference type="ARBA" id="ARBA00022884"/>
    </source>
</evidence>
<dbReference type="InterPro" id="IPR036443">
    <property type="entry name" value="Znf_RanBP2_sf"/>
</dbReference>
<dbReference type="InterPro" id="IPR034870">
    <property type="entry name" value="TET_fam"/>
</dbReference>
<evidence type="ECO:0000259" key="10">
    <source>
        <dbReference type="PROSITE" id="PS50199"/>
    </source>
</evidence>
<dbReference type="GO" id="GO:0008270">
    <property type="term" value="F:zinc ion binding"/>
    <property type="evidence" value="ECO:0007669"/>
    <property type="project" value="UniProtKB-KW"/>
</dbReference>
<dbReference type="Gene3D" id="4.10.1060.10">
    <property type="entry name" value="Zinc finger, RanBP2-type"/>
    <property type="match status" value="1"/>
</dbReference>
<dbReference type="FunFam" id="4.10.1060.10:FF:000017">
    <property type="entry name" value="FUS RNA-binding protein"/>
    <property type="match status" value="1"/>
</dbReference>
<feature type="compositionally biased region" description="Basic and acidic residues" evidence="8">
    <location>
        <begin position="321"/>
        <end position="355"/>
    </location>
</feature>
<gene>
    <name evidence="11" type="ORF">LSAT_V11C500265520</name>
</gene>
<keyword evidence="5" id="KW-0694">RNA-binding</keyword>
<feature type="compositionally biased region" description="Gly residues" evidence="8">
    <location>
        <begin position="191"/>
        <end position="221"/>
    </location>
</feature>
<comment type="caution">
    <text evidence="11">The sequence shown here is derived from an EMBL/GenBank/DDBJ whole genome shotgun (WGS) entry which is preliminary data.</text>
</comment>
<dbReference type="SMART" id="SM00547">
    <property type="entry name" value="ZnF_RBZ"/>
    <property type="match status" value="1"/>
</dbReference>
<dbReference type="PROSITE" id="PS01358">
    <property type="entry name" value="ZF_RANBP2_1"/>
    <property type="match status" value="1"/>
</dbReference>
<protein>
    <recommendedName>
        <fullName evidence="10">RanBP2-type domain-containing protein</fullName>
    </recommendedName>
</protein>
<dbReference type="SUPFAM" id="SSF90209">
    <property type="entry name" value="Ran binding protein zinc finger-like"/>
    <property type="match status" value="1"/>
</dbReference>
<keyword evidence="12" id="KW-1185">Reference proteome</keyword>
<keyword evidence="9" id="KW-1133">Transmembrane helix</keyword>
<dbReference type="PANTHER" id="PTHR23238">
    <property type="entry name" value="RNA BINDING PROTEIN"/>
    <property type="match status" value="1"/>
</dbReference>
<accession>A0A9R1VJR7</accession>
<dbReference type="PROSITE" id="PS50199">
    <property type="entry name" value="ZF_RANBP2_2"/>
    <property type="match status" value="1"/>
</dbReference>
<dbReference type="InterPro" id="IPR001876">
    <property type="entry name" value="Znf_RanBP2"/>
</dbReference>
<keyword evidence="9" id="KW-0812">Transmembrane</keyword>
<evidence type="ECO:0000256" key="1">
    <source>
        <dbReference type="ARBA" id="ARBA00004123"/>
    </source>
</evidence>
<evidence type="ECO:0000256" key="3">
    <source>
        <dbReference type="ARBA" id="ARBA00022771"/>
    </source>
</evidence>
<evidence type="ECO:0000313" key="11">
    <source>
        <dbReference type="EMBL" id="KAJ0206115.1"/>
    </source>
</evidence>
<feature type="compositionally biased region" description="Basic and acidic residues" evidence="8">
    <location>
        <begin position="173"/>
        <end position="184"/>
    </location>
</feature>
<feature type="compositionally biased region" description="Basic and acidic residues" evidence="8">
    <location>
        <begin position="392"/>
        <end position="401"/>
    </location>
</feature>
<feature type="compositionally biased region" description="Basic and acidic residues" evidence="8">
    <location>
        <begin position="413"/>
        <end position="436"/>
    </location>
</feature>
<reference evidence="11 12" key="1">
    <citation type="journal article" date="2017" name="Nat. Commun.">
        <title>Genome assembly with in vitro proximity ligation data and whole-genome triplication in lettuce.</title>
        <authorList>
            <person name="Reyes-Chin-Wo S."/>
            <person name="Wang Z."/>
            <person name="Yang X."/>
            <person name="Kozik A."/>
            <person name="Arikit S."/>
            <person name="Song C."/>
            <person name="Xia L."/>
            <person name="Froenicke L."/>
            <person name="Lavelle D.O."/>
            <person name="Truco M.J."/>
            <person name="Xia R."/>
            <person name="Zhu S."/>
            <person name="Xu C."/>
            <person name="Xu H."/>
            <person name="Xu X."/>
            <person name="Cox K."/>
            <person name="Korf I."/>
            <person name="Meyers B.C."/>
            <person name="Michelmore R.W."/>
        </authorList>
    </citation>
    <scope>NUCLEOTIDE SEQUENCE [LARGE SCALE GENOMIC DNA]</scope>
    <source>
        <strain evidence="12">cv. Salinas</strain>
        <tissue evidence="11">Seedlings</tissue>
    </source>
</reference>
<feature type="compositionally biased region" description="Low complexity" evidence="8">
    <location>
        <begin position="262"/>
        <end position="283"/>
    </location>
</feature>
<evidence type="ECO:0000256" key="2">
    <source>
        <dbReference type="ARBA" id="ARBA00022723"/>
    </source>
</evidence>
<feature type="compositionally biased region" description="Basic and acidic residues" evidence="8">
    <location>
        <begin position="362"/>
        <end position="373"/>
    </location>
</feature>
<keyword evidence="9" id="KW-0472">Membrane</keyword>
<evidence type="ECO:0000256" key="9">
    <source>
        <dbReference type="SAM" id="Phobius"/>
    </source>
</evidence>
<evidence type="ECO:0000256" key="6">
    <source>
        <dbReference type="ARBA" id="ARBA00023242"/>
    </source>
</evidence>
<feature type="compositionally biased region" description="Pro residues" evidence="8">
    <location>
        <begin position="156"/>
        <end position="165"/>
    </location>
</feature>
<feature type="compositionally biased region" description="Basic and acidic residues" evidence="8">
    <location>
        <begin position="37"/>
        <end position="58"/>
    </location>
</feature>
<dbReference type="GO" id="GO:0005634">
    <property type="term" value="C:nucleus"/>
    <property type="evidence" value="ECO:0007669"/>
    <property type="project" value="UniProtKB-SubCell"/>
</dbReference>
<name>A0A9R1VJR7_LACSA</name>
<keyword evidence="3 7" id="KW-0863">Zinc-finger</keyword>
<keyword evidence="4" id="KW-0862">Zinc</keyword>
<feature type="region of interest" description="Disordered" evidence="8">
    <location>
        <begin position="135"/>
        <end position="226"/>
    </location>
</feature>
<dbReference type="AlphaFoldDB" id="A0A9R1VJR7"/>
<sequence>MGSRDKDPTTPHQPLLSSLVVRPTDSGGGGGSDYEPGEVRRDPPPYSRSDRFAENNHAEKRRLVQELEGIQMGSKADMGVLHDCDLYRVNMNPRISKVDWILDKKQTWFFFLVLLCFNGLGLTGFSGYRMRAGSASPVRRRNGSHHYSPEYDHSDGPPPPPPPPPPRHRGFGRGRDSGRFRDHSPPPYGRGRFGGGRFGGRGFDGGPGMGPGGFRGGGGGDVIPRNNPNVRPREGDWMCTDPTCNNLNFARREYCNNCNRSRYAGPGSPPRRGYPGPPLMGRRFTGPPLDRSPGRFNGYRSPPRGFGRDGPPREFGIGGPMRHEGRFPRDHHNQRPDYFEDEMRERGNNRFDHRPMVPPPDWGRERKGYDRRPVSPGGPPPPSAVGRGSGRWVRDERERSRSPVRGGPPPPSKDYRRDAYVDRGRDDRRGMGRDPY</sequence>
<dbReference type="Proteomes" id="UP000235145">
    <property type="component" value="Unassembled WGS sequence"/>
</dbReference>
<feature type="transmembrane region" description="Helical" evidence="9">
    <location>
        <begin position="107"/>
        <end position="128"/>
    </location>
</feature>
<proteinExistence type="predicted"/>
<feature type="domain" description="RanBP2-type" evidence="10">
    <location>
        <begin position="233"/>
        <end position="264"/>
    </location>
</feature>
<evidence type="ECO:0000256" key="4">
    <source>
        <dbReference type="ARBA" id="ARBA00022833"/>
    </source>
</evidence>
<dbReference type="GO" id="GO:0006355">
    <property type="term" value="P:regulation of DNA-templated transcription"/>
    <property type="evidence" value="ECO:0007669"/>
    <property type="project" value="InterPro"/>
</dbReference>
<feature type="region of interest" description="Disordered" evidence="8">
    <location>
        <begin position="262"/>
        <end position="436"/>
    </location>
</feature>
<organism evidence="11 12">
    <name type="scientific">Lactuca sativa</name>
    <name type="common">Garden lettuce</name>
    <dbReference type="NCBI Taxonomy" id="4236"/>
    <lineage>
        <taxon>Eukaryota</taxon>
        <taxon>Viridiplantae</taxon>
        <taxon>Streptophyta</taxon>
        <taxon>Embryophyta</taxon>
        <taxon>Tracheophyta</taxon>
        <taxon>Spermatophyta</taxon>
        <taxon>Magnoliopsida</taxon>
        <taxon>eudicotyledons</taxon>
        <taxon>Gunneridae</taxon>
        <taxon>Pentapetalae</taxon>
        <taxon>asterids</taxon>
        <taxon>campanulids</taxon>
        <taxon>Asterales</taxon>
        <taxon>Asteraceae</taxon>
        <taxon>Cichorioideae</taxon>
        <taxon>Cichorieae</taxon>
        <taxon>Lactucinae</taxon>
        <taxon>Lactuca</taxon>
    </lineage>
</organism>
<evidence type="ECO:0000256" key="7">
    <source>
        <dbReference type="PROSITE-ProRule" id="PRU00322"/>
    </source>
</evidence>
<keyword evidence="6" id="KW-0539">Nucleus</keyword>
<evidence type="ECO:0000313" key="12">
    <source>
        <dbReference type="Proteomes" id="UP000235145"/>
    </source>
</evidence>